<dbReference type="Gene3D" id="1.10.260.40">
    <property type="entry name" value="lambda repressor-like DNA-binding domains"/>
    <property type="match status" value="1"/>
</dbReference>
<reference evidence="2" key="1">
    <citation type="submission" date="2024-02" db="EMBL/GenBank/DDBJ databases">
        <title>Tomenella chthoni gen. nov. sp. nov., a member of the family Jonesiaceae isolated from bat guano.</title>
        <authorList>
            <person name="Miller S.L."/>
            <person name="King J."/>
            <person name="Sankaranarayanan K."/>
            <person name="Lawson P.A."/>
        </authorList>
    </citation>
    <scope>NUCLEOTIDE SEQUENCE</scope>
    <source>
        <strain evidence="2">BS-20</strain>
    </source>
</reference>
<accession>A0AAU7E098</accession>
<sequence length="71" mass="7418">MNNNKNTIGPSLLRLRETVSMSQVEAAQAIGTHSSYLSKVEAGNVTVTSKWVGNASSALGKAVSARSKVTL</sequence>
<dbReference type="InterPro" id="IPR010982">
    <property type="entry name" value="Lambda_DNA-bd_dom_sf"/>
</dbReference>
<evidence type="ECO:0000259" key="1">
    <source>
        <dbReference type="SMART" id="SM00530"/>
    </source>
</evidence>
<evidence type="ECO:0000313" key="2">
    <source>
        <dbReference type="EMBL" id="XBH22727.1"/>
    </source>
</evidence>
<gene>
    <name evidence="2" type="ORF">V5R04_05770</name>
</gene>
<dbReference type="InterPro" id="IPR001387">
    <property type="entry name" value="Cro/C1-type_HTH"/>
</dbReference>
<name>A0AAU7E098_9MICO</name>
<dbReference type="AlphaFoldDB" id="A0AAU7E098"/>
<dbReference type="Pfam" id="PF13560">
    <property type="entry name" value="HTH_31"/>
    <property type="match status" value="1"/>
</dbReference>
<proteinExistence type="predicted"/>
<dbReference type="EMBL" id="CP146203">
    <property type="protein sequence ID" value="XBH22727.1"/>
    <property type="molecule type" value="Genomic_DNA"/>
</dbReference>
<dbReference type="CDD" id="cd00093">
    <property type="entry name" value="HTH_XRE"/>
    <property type="match status" value="1"/>
</dbReference>
<feature type="domain" description="HTH cro/C1-type" evidence="1">
    <location>
        <begin position="11"/>
        <end position="66"/>
    </location>
</feature>
<dbReference type="GO" id="GO:0003677">
    <property type="term" value="F:DNA binding"/>
    <property type="evidence" value="ECO:0007669"/>
    <property type="project" value="InterPro"/>
</dbReference>
<organism evidence="2">
    <name type="scientific">Jonesiaceae bacterium BS-20</name>
    <dbReference type="NCBI Taxonomy" id="3120821"/>
    <lineage>
        <taxon>Bacteria</taxon>
        <taxon>Bacillati</taxon>
        <taxon>Actinomycetota</taxon>
        <taxon>Actinomycetes</taxon>
        <taxon>Micrococcales</taxon>
        <taxon>Jonesiaceae</taxon>
    </lineage>
</organism>
<dbReference type="SUPFAM" id="SSF47413">
    <property type="entry name" value="lambda repressor-like DNA-binding domains"/>
    <property type="match status" value="1"/>
</dbReference>
<dbReference type="SMART" id="SM00530">
    <property type="entry name" value="HTH_XRE"/>
    <property type="match status" value="1"/>
</dbReference>
<protein>
    <submittedName>
        <fullName evidence="2">Helix-turn-helix transcriptional regulator</fullName>
    </submittedName>
</protein>